<accession>A0A7I9V209</accession>
<evidence type="ECO:0000259" key="2">
    <source>
        <dbReference type="Pfam" id="PF20013"/>
    </source>
</evidence>
<dbReference type="Proteomes" id="UP000444980">
    <property type="component" value="Unassembled WGS sequence"/>
</dbReference>
<dbReference type="RefSeq" id="WP_161928739.1">
    <property type="nucleotide sequence ID" value="NZ_BJOU01000019.1"/>
</dbReference>
<dbReference type="InterPro" id="IPR045401">
    <property type="entry name" value="GAP1-M"/>
</dbReference>
<name>A0A7I9V209_9ACTN</name>
<comment type="caution">
    <text evidence="4">The sequence shown here is derived from an EMBL/GenBank/DDBJ whole genome shotgun (WGS) entry which is preliminary data.</text>
</comment>
<keyword evidence="5" id="KW-1185">Reference proteome</keyword>
<dbReference type="EMBL" id="BJOU01000019">
    <property type="protein sequence ID" value="GED99468.1"/>
    <property type="molecule type" value="Genomic_DNA"/>
</dbReference>
<dbReference type="Pfam" id="PF20014">
    <property type="entry name" value="GAP1-M"/>
    <property type="match status" value="1"/>
</dbReference>
<gene>
    <name evidence="4" type="ORF">nbrc107697_35070</name>
</gene>
<dbReference type="OrthoDB" id="3250392at2"/>
<proteinExistence type="predicted"/>
<sequence>MADLTKRPAEAPRRAPSGAGRPVSVDTARFAQLTYTSFDGGAPAGGAALGGPGTGQRSHGGGWQVKQVVGDLDPAYVDALTARIVTRFDLEPALPAFPTPDQIADRPARLVYAVLEADGGRPAAFWHTVDAGRDGTGRPGNVFAHLLATTTAADAAPVGGAVRMGLRPIELWRWPGWLNPYGPEAVKAAVLPAGPPALAPNPALSASSVVAFLLDPSRDRLGVVRVLLDAVAARMAGQTRGPVVLAVGDHDRAASWIAAVSHFLTAAGAEQFCWSTHDAPEAVAAGACADLHLVCVPRTRIGEIAGHAGTAVLIDENEEPYLGDPGSAHRVAAGTVEVTALSVLAEAVLADQDIALRVLGRRDQIAVDFEDRPGGAAGTLAPEWPIAIAVLEEPELAEFHADAAAVLVDEAPDGLSDVDWAAELVESTLRANPPTPDDALRRLAAAARRGRGTELLATRVVDAAVRDPDWFDGCDLSVVPTVHSVPMGGLRAAVTDRCGALTPEAPGATRAALRLAETIERLGAPGVDLDAVRGEVAGAVRRTGLADIGPAGWAAAVGAEDLSASTVADYVRPVFADKPAGELSAMDTDVALWLYRGDEGVRYASPAEFSEVDDYLFGFATCAVLRDRALGIPADARTLYAGEGIRAALRSARLDDGECRELVGEIVAEQRPSAVDLLEFSASTGRVPPQILDSLVFYGEVEDGALRAILDAPGAASPELVAASWLRLARRTGPVTDRDRWCDSVAALAESASSSTRAGAPVTWVAQAADELVVMAAAGFVVGQSVGAPWADPDSGFCAALRERMAGTPGSVGLYAPVVEELSRAEQGWVLDTAWVAGHSLTVMMGLPGAGAGPLGGLGSPSIREPGQLVPWSMAIIEERGASGSYRGPVDVIGVRDAAWLVVRNLEAAAAERFFTDYRRTADDWLVRVGVPARTTGPAAHGPSGRGGLG</sequence>
<evidence type="ECO:0000313" key="5">
    <source>
        <dbReference type="Proteomes" id="UP000444980"/>
    </source>
</evidence>
<dbReference type="Pfam" id="PF20013">
    <property type="entry name" value="GAP1-N2"/>
    <property type="match status" value="1"/>
</dbReference>
<evidence type="ECO:0000259" key="3">
    <source>
        <dbReference type="Pfam" id="PF20014"/>
    </source>
</evidence>
<organism evidence="4 5">
    <name type="scientific">Gordonia crocea</name>
    <dbReference type="NCBI Taxonomy" id="589162"/>
    <lineage>
        <taxon>Bacteria</taxon>
        <taxon>Bacillati</taxon>
        <taxon>Actinomycetota</taxon>
        <taxon>Actinomycetes</taxon>
        <taxon>Mycobacteriales</taxon>
        <taxon>Gordoniaceae</taxon>
        <taxon>Gordonia</taxon>
    </lineage>
</organism>
<feature type="compositionally biased region" description="Basic and acidic residues" evidence="1">
    <location>
        <begin position="1"/>
        <end position="13"/>
    </location>
</feature>
<evidence type="ECO:0000256" key="1">
    <source>
        <dbReference type="SAM" id="MobiDB-lite"/>
    </source>
</evidence>
<feature type="domain" description="GTPase-associated protein 1 middle" evidence="3">
    <location>
        <begin position="223"/>
        <end position="308"/>
    </location>
</feature>
<feature type="region of interest" description="Disordered" evidence="1">
    <location>
        <begin position="1"/>
        <end position="23"/>
    </location>
</feature>
<dbReference type="AlphaFoldDB" id="A0A7I9V209"/>
<reference evidence="5" key="1">
    <citation type="submission" date="2019-06" db="EMBL/GenBank/DDBJ databases">
        <title>Gordonia isolated from sludge of a wastewater treatment plant.</title>
        <authorList>
            <person name="Tamura T."/>
            <person name="Aoyama K."/>
            <person name="Kang Y."/>
            <person name="Saito S."/>
            <person name="Akiyama N."/>
            <person name="Yazawa K."/>
            <person name="Gonoi T."/>
            <person name="Mikami Y."/>
        </authorList>
    </citation>
    <scope>NUCLEOTIDE SEQUENCE [LARGE SCALE GENOMIC DNA]</scope>
    <source>
        <strain evidence="5">NBRC 107697</strain>
    </source>
</reference>
<dbReference type="InterPro" id="IPR045402">
    <property type="entry name" value="GAP1-N2"/>
</dbReference>
<feature type="domain" description="GTPase-associated protein 1 N-terminal" evidence="2">
    <location>
        <begin position="30"/>
        <end position="185"/>
    </location>
</feature>
<evidence type="ECO:0000313" key="4">
    <source>
        <dbReference type="EMBL" id="GED99468.1"/>
    </source>
</evidence>
<protein>
    <submittedName>
        <fullName evidence="4">Uncharacterized protein</fullName>
    </submittedName>
</protein>